<dbReference type="GO" id="GO:0006355">
    <property type="term" value="P:regulation of DNA-templated transcription"/>
    <property type="evidence" value="ECO:0007669"/>
    <property type="project" value="InterPro"/>
</dbReference>
<evidence type="ECO:0000313" key="5">
    <source>
        <dbReference type="EMBL" id="MBR7838627.1"/>
    </source>
</evidence>
<organism evidence="5 6">
    <name type="scientific">Actinospica durhamensis</name>
    <dbReference type="NCBI Taxonomy" id="1508375"/>
    <lineage>
        <taxon>Bacteria</taxon>
        <taxon>Bacillati</taxon>
        <taxon>Actinomycetota</taxon>
        <taxon>Actinomycetes</taxon>
        <taxon>Catenulisporales</taxon>
        <taxon>Actinospicaceae</taxon>
        <taxon>Actinospica</taxon>
    </lineage>
</organism>
<dbReference type="RefSeq" id="WP_212533080.1">
    <property type="nucleotide sequence ID" value="NZ_JAGSOG010000310.1"/>
</dbReference>
<dbReference type="PROSITE" id="PS50043">
    <property type="entry name" value="HTH_LUXR_2"/>
    <property type="match status" value="1"/>
</dbReference>
<dbReference type="EMBL" id="JAGSOG010000310">
    <property type="protein sequence ID" value="MBR7838627.1"/>
    <property type="molecule type" value="Genomic_DNA"/>
</dbReference>
<gene>
    <name evidence="5" type="ORF">KDL01_35495</name>
</gene>
<dbReference type="CDD" id="cd06170">
    <property type="entry name" value="LuxR_C_like"/>
    <property type="match status" value="1"/>
</dbReference>
<dbReference type="Gene3D" id="1.25.40.10">
    <property type="entry name" value="Tetratricopeptide repeat domain"/>
    <property type="match status" value="1"/>
</dbReference>
<name>A0A941EYC5_9ACTN</name>
<keyword evidence="3" id="KW-0804">Transcription</keyword>
<dbReference type="InterPro" id="IPR000792">
    <property type="entry name" value="Tscrpt_reg_LuxR_C"/>
</dbReference>
<protein>
    <submittedName>
        <fullName evidence="5">Helix-turn-helix transcriptional regulator</fullName>
    </submittedName>
</protein>
<proteinExistence type="predicted"/>
<dbReference type="PANTHER" id="PTHR44688">
    <property type="entry name" value="DNA-BINDING TRANSCRIPTIONAL ACTIVATOR DEVR_DOSR"/>
    <property type="match status" value="1"/>
</dbReference>
<dbReference type="InterPro" id="IPR011990">
    <property type="entry name" value="TPR-like_helical_dom_sf"/>
</dbReference>
<dbReference type="PANTHER" id="PTHR44688:SF16">
    <property type="entry name" value="DNA-BINDING TRANSCRIPTIONAL ACTIVATOR DEVR_DOSR"/>
    <property type="match status" value="1"/>
</dbReference>
<evidence type="ECO:0000256" key="2">
    <source>
        <dbReference type="ARBA" id="ARBA00023125"/>
    </source>
</evidence>
<dbReference type="SUPFAM" id="SSF48452">
    <property type="entry name" value="TPR-like"/>
    <property type="match status" value="1"/>
</dbReference>
<dbReference type="PRINTS" id="PR00038">
    <property type="entry name" value="HTHLUXR"/>
</dbReference>
<keyword evidence="6" id="KW-1185">Reference proteome</keyword>
<dbReference type="SUPFAM" id="SSF46894">
    <property type="entry name" value="C-terminal effector domain of the bipartite response regulators"/>
    <property type="match status" value="1"/>
</dbReference>
<keyword evidence="2" id="KW-0238">DNA-binding</keyword>
<dbReference type="SMART" id="SM00421">
    <property type="entry name" value="HTH_LUXR"/>
    <property type="match status" value="1"/>
</dbReference>
<reference evidence="5" key="1">
    <citation type="submission" date="2021-04" db="EMBL/GenBank/DDBJ databases">
        <title>Genome based classification of Actinospica acidithermotolerans sp. nov., an actinobacterium isolated from an Indonesian hot spring.</title>
        <authorList>
            <person name="Kusuma A.B."/>
            <person name="Putra K.E."/>
            <person name="Nafisah S."/>
            <person name="Loh J."/>
            <person name="Nouioui I."/>
            <person name="Goodfellow M."/>
        </authorList>
    </citation>
    <scope>NUCLEOTIDE SEQUENCE</scope>
    <source>
        <strain evidence="5">CSCA 57</strain>
    </source>
</reference>
<sequence length="358" mass="38702">MRIGSAAAYTDRLGALEEPLRRTAYGSRAGHNAVPAIQALFLLANHAWFAGQWELLRRTAGDGLELCEELRYPMPSWPGRFHLGCVAAACGDYPAARALAEEMDQWARPRRIETVRHYAAHIRTMIALAQGDFEAAYRHAEAVSPAGSLPAFTPHALWIVLDLIEAAVRTGRRAQALEHVRAVREAGLDSLSPRLHMLVLACAGLAAEDGREADAAFGAALAVAGAERWPFDLARIRLYYGERLRRGKAPARARRHLAAAAETFGRLGAAPWARRAAQESRACGAPARGTAGPGTATLTPQQWAIASLAAAGLTNKQIGERLFLSSRTVSTHLYQVFPKLGVTSRAALRDALTPLESR</sequence>
<dbReference type="AlphaFoldDB" id="A0A941EYC5"/>
<dbReference type="Proteomes" id="UP000675781">
    <property type="component" value="Unassembled WGS sequence"/>
</dbReference>
<comment type="caution">
    <text evidence="5">The sequence shown here is derived from an EMBL/GenBank/DDBJ whole genome shotgun (WGS) entry which is preliminary data.</text>
</comment>
<feature type="domain" description="HTH luxR-type" evidence="4">
    <location>
        <begin position="291"/>
        <end position="358"/>
    </location>
</feature>
<evidence type="ECO:0000256" key="1">
    <source>
        <dbReference type="ARBA" id="ARBA00023015"/>
    </source>
</evidence>
<evidence type="ECO:0000313" key="6">
    <source>
        <dbReference type="Proteomes" id="UP000675781"/>
    </source>
</evidence>
<evidence type="ECO:0000259" key="4">
    <source>
        <dbReference type="PROSITE" id="PS50043"/>
    </source>
</evidence>
<dbReference type="Gene3D" id="1.10.10.10">
    <property type="entry name" value="Winged helix-like DNA-binding domain superfamily/Winged helix DNA-binding domain"/>
    <property type="match status" value="1"/>
</dbReference>
<dbReference type="InterPro" id="IPR016032">
    <property type="entry name" value="Sig_transdc_resp-reg_C-effctor"/>
</dbReference>
<dbReference type="InterPro" id="IPR036388">
    <property type="entry name" value="WH-like_DNA-bd_sf"/>
</dbReference>
<keyword evidence="1" id="KW-0805">Transcription regulation</keyword>
<dbReference type="GO" id="GO:0003677">
    <property type="term" value="F:DNA binding"/>
    <property type="evidence" value="ECO:0007669"/>
    <property type="project" value="UniProtKB-KW"/>
</dbReference>
<accession>A0A941EYC5</accession>
<dbReference type="Pfam" id="PF00196">
    <property type="entry name" value="GerE"/>
    <property type="match status" value="1"/>
</dbReference>
<evidence type="ECO:0000256" key="3">
    <source>
        <dbReference type="ARBA" id="ARBA00023163"/>
    </source>
</evidence>